<dbReference type="Proteomes" id="UP000604475">
    <property type="component" value="Unassembled WGS sequence"/>
</dbReference>
<dbReference type="Pfam" id="PF00561">
    <property type="entry name" value="Abhydrolase_1"/>
    <property type="match status" value="1"/>
</dbReference>
<evidence type="ECO:0000256" key="1">
    <source>
        <dbReference type="ARBA" id="ARBA00022801"/>
    </source>
</evidence>
<dbReference type="PANTHER" id="PTHR43329">
    <property type="entry name" value="EPOXIDE HYDROLASE"/>
    <property type="match status" value="1"/>
</dbReference>
<reference evidence="3" key="1">
    <citation type="submission" date="2020-12" db="EMBL/GenBank/DDBJ databases">
        <title>Genomic characterization of non-nitrogen-fixing Frankia strains.</title>
        <authorList>
            <person name="Carlos-Shanley C."/>
            <person name="Guerra T."/>
            <person name="Hahn D."/>
        </authorList>
    </citation>
    <scope>NUCLEOTIDE SEQUENCE</scope>
    <source>
        <strain evidence="3">CN6</strain>
    </source>
</reference>
<evidence type="ECO:0000259" key="2">
    <source>
        <dbReference type="Pfam" id="PF00561"/>
    </source>
</evidence>
<keyword evidence="4" id="KW-1185">Reference proteome</keyword>
<dbReference type="InterPro" id="IPR000073">
    <property type="entry name" value="AB_hydrolase_1"/>
</dbReference>
<dbReference type="Gene3D" id="3.40.50.1820">
    <property type="entry name" value="alpha/beta hydrolase"/>
    <property type="match status" value="1"/>
</dbReference>
<dbReference type="SUPFAM" id="SSF53474">
    <property type="entry name" value="alpha/beta-Hydrolases"/>
    <property type="match status" value="1"/>
</dbReference>
<dbReference type="AlphaFoldDB" id="A0A937RNR5"/>
<dbReference type="EMBL" id="JAEACQ010000300">
    <property type="protein sequence ID" value="MBL7632245.1"/>
    <property type="molecule type" value="Genomic_DNA"/>
</dbReference>
<feature type="domain" description="AB hydrolase-1" evidence="2">
    <location>
        <begin position="39"/>
        <end position="140"/>
    </location>
</feature>
<proteinExistence type="predicted"/>
<comment type="caution">
    <text evidence="3">The sequence shown here is derived from an EMBL/GenBank/DDBJ whole genome shotgun (WGS) entry which is preliminary data.</text>
</comment>
<sequence>MGKVVVSEPASVLIDGPWRHRDVSANGTRLHVAELGQGPLVLLLHGFPQFWWAWRHQLVTLAEAGYRVVAPDLRGYGASDKPPRGYDAFTLADDVAGLIRALGERDAVLVGQDWGGLACWAAAAVWPRQVRRIAVLGMPHPLRIRHQYAVSPRGQGLAGAHLFTFQLPWLPERQLVAADAARVGELLRAWGGPGFPGEEEERRYREAMGIPGVAHSSLEYHRWVFRSLFRPDGARFAQALRRSVTCPVLHLHGGADPFLLADTAQGSGRYVSGPYSWRLLPGVGHFLPEEAPDEVSGALLRWLDTAAPPGSSG</sequence>
<evidence type="ECO:0000313" key="3">
    <source>
        <dbReference type="EMBL" id="MBL7632245.1"/>
    </source>
</evidence>
<keyword evidence="1 3" id="KW-0378">Hydrolase</keyword>
<accession>A0A937RNR5</accession>
<organism evidence="3 4">
    <name type="scientific">Frankia nepalensis</name>
    <dbReference type="NCBI Taxonomy" id="1836974"/>
    <lineage>
        <taxon>Bacteria</taxon>
        <taxon>Bacillati</taxon>
        <taxon>Actinomycetota</taxon>
        <taxon>Actinomycetes</taxon>
        <taxon>Frankiales</taxon>
        <taxon>Frankiaceae</taxon>
        <taxon>Frankia</taxon>
    </lineage>
</organism>
<dbReference type="PRINTS" id="PR00412">
    <property type="entry name" value="EPOXHYDRLASE"/>
</dbReference>
<dbReference type="InterPro" id="IPR029058">
    <property type="entry name" value="AB_hydrolase_fold"/>
</dbReference>
<protein>
    <submittedName>
        <fullName evidence="3">Alpha/beta hydrolase</fullName>
    </submittedName>
</protein>
<dbReference type="PRINTS" id="PR00111">
    <property type="entry name" value="ABHYDROLASE"/>
</dbReference>
<name>A0A937RNR5_9ACTN</name>
<dbReference type="InterPro" id="IPR000639">
    <property type="entry name" value="Epox_hydrolase-like"/>
</dbReference>
<gene>
    <name evidence="3" type="ORF">I7412_34855</name>
</gene>
<evidence type="ECO:0000313" key="4">
    <source>
        <dbReference type="Proteomes" id="UP000604475"/>
    </source>
</evidence>
<dbReference type="GO" id="GO:0016787">
    <property type="term" value="F:hydrolase activity"/>
    <property type="evidence" value="ECO:0007669"/>
    <property type="project" value="UniProtKB-KW"/>
</dbReference>